<dbReference type="EMBL" id="JAUIRO010000005">
    <property type="protein sequence ID" value="KAK0712959.1"/>
    <property type="molecule type" value="Genomic_DNA"/>
</dbReference>
<feature type="transmembrane region" description="Helical" evidence="1">
    <location>
        <begin position="73"/>
        <end position="93"/>
    </location>
</feature>
<keyword evidence="1" id="KW-0472">Membrane</keyword>
<dbReference type="RefSeq" id="XP_060294282.1">
    <property type="nucleotide sequence ID" value="XM_060438026.1"/>
</dbReference>
<feature type="transmembrane region" description="Helical" evidence="1">
    <location>
        <begin position="105"/>
        <end position="122"/>
    </location>
</feature>
<keyword evidence="1" id="KW-0812">Transmembrane</keyword>
<accession>A0AA40ABY3</accession>
<comment type="caution">
    <text evidence="2">The sequence shown here is derived from an EMBL/GenBank/DDBJ whole genome shotgun (WGS) entry which is preliminary data.</text>
</comment>
<feature type="transmembrane region" description="Helical" evidence="1">
    <location>
        <begin position="198"/>
        <end position="220"/>
    </location>
</feature>
<gene>
    <name evidence="2" type="ORF">B0T26DRAFT_648771</name>
</gene>
<evidence type="ECO:0000313" key="2">
    <source>
        <dbReference type="EMBL" id="KAK0712959.1"/>
    </source>
</evidence>
<dbReference type="Proteomes" id="UP001172101">
    <property type="component" value="Unassembled WGS sequence"/>
</dbReference>
<keyword evidence="3" id="KW-1185">Reference proteome</keyword>
<feature type="transmembrane region" description="Helical" evidence="1">
    <location>
        <begin position="232"/>
        <end position="252"/>
    </location>
</feature>
<proteinExistence type="predicted"/>
<dbReference type="GeneID" id="85321296"/>
<organism evidence="2 3">
    <name type="scientific">Lasiosphaeria miniovina</name>
    <dbReference type="NCBI Taxonomy" id="1954250"/>
    <lineage>
        <taxon>Eukaryota</taxon>
        <taxon>Fungi</taxon>
        <taxon>Dikarya</taxon>
        <taxon>Ascomycota</taxon>
        <taxon>Pezizomycotina</taxon>
        <taxon>Sordariomycetes</taxon>
        <taxon>Sordariomycetidae</taxon>
        <taxon>Sordariales</taxon>
        <taxon>Lasiosphaeriaceae</taxon>
        <taxon>Lasiosphaeria</taxon>
    </lineage>
</organism>
<keyword evidence="1" id="KW-1133">Transmembrane helix</keyword>
<evidence type="ECO:0000313" key="3">
    <source>
        <dbReference type="Proteomes" id="UP001172101"/>
    </source>
</evidence>
<name>A0AA40ABY3_9PEZI</name>
<sequence>MGVLGRYNFSELLFGGLVQLITLPYHRFFTYNTLRPIQEVLRHASTGVQPDSPDRRELHAVLVGWRTRKKDELGFVAVAATVMTAIDTASFSWGNVATSHWVGPAFWYAALTTSVFGIFLAAQQLSLLSLMGELPEDHAATSARVMTRHLGQVLGRKKRKGAGAATGDGEAAGQDLSYTDSWVLNWRLIFNWQCPMMFIAYSTLFYIVGLTVVACTPLLTEEWGNTDTYVSVAYLVSLGLSLALFALCSLGYNKISMHGDEDGPDETDGAATAADDVVAVADAARKDEHP</sequence>
<evidence type="ECO:0000256" key="1">
    <source>
        <dbReference type="SAM" id="Phobius"/>
    </source>
</evidence>
<dbReference type="AlphaFoldDB" id="A0AA40ABY3"/>
<protein>
    <submittedName>
        <fullName evidence="2">Uncharacterized protein</fullName>
    </submittedName>
</protein>
<reference evidence="2" key="1">
    <citation type="submission" date="2023-06" db="EMBL/GenBank/DDBJ databases">
        <title>Genome-scale phylogeny and comparative genomics of the fungal order Sordariales.</title>
        <authorList>
            <consortium name="Lawrence Berkeley National Laboratory"/>
            <person name="Hensen N."/>
            <person name="Bonometti L."/>
            <person name="Westerberg I."/>
            <person name="Brannstrom I.O."/>
            <person name="Guillou S."/>
            <person name="Cros-Aarteil S."/>
            <person name="Calhoun S."/>
            <person name="Haridas S."/>
            <person name="Kuo A."/>
            <person name="Mondo S."/>
            <person name="Pangilinan J."/>
            <person name="Riley R."/>
            <person name="LaButti K."/>
            <person name="Andreopoulos B."/>
            <person name="Lipzen A."/>
            <person name="Chen C."/>
            <person name="Yanf M."/>
            <person name="Daum C."/>
            <person name="Ng V."/>
            <person name="Clum A."/>
            <person name="Steindorff A."/>
            <person name="Ohm R."/>
            <person name="Martin F."/>
            <person name="Silar P."/>
            <person name="Natvig D."/>
            <person name="Lalanne C."/>
            <person name="Gautier V."/>
            <person name="Ament-velasquez S.L."/>
            <person name="Kruys A."/>
            <person name="Hutchinson M.I."/>
            <person name="Powell A.J."/>
            <person name="Barry K."/>
            <person name="Miller A.N."/>
            <person name="Grigoriev I.V."/>
            <person name="Debuchy R."/>
            <person name="Gladieux P."/>
            <person name="Thoren M.H."/>
            <person name="Johannesson H."/>
        </authorList>
    </citation>
    <scope>NUCLEOTIDE SEQUENCE</scope>
    <source>
        <strain evidence="2">SMH2392-1A</strain>
    </source>
</reference>